<gene>
    <name evidence="23" type="ORF">IPV69_26305</name>
</gene>
<name>A0A7M2WW98_9BACT</name>
<evidence type="ECO:0000256" key="18">
    <source>
        <dbReference type="SAM" id="Phobius"/>
    </source>
</evidence>
<comment type="subcellular location">
    <subcellularLocation>
        <location evidence="2">Cell membrane</location>
        <topology evidence="2">Multi-pass membrane protein</topology>
    </subcellularLocation>
</comment>
<evidence type="ECO:0000256" key="16">
    <source>
        <dbReference type="PROSITE-ProRule" id="PRU00110"/>
    </source>
</evidence>
<dbReference type="InterPro" id="IPR013656">
    <property type="entry name" value="PAS_4"/>
</dbReference>
<proteinExistence type="predicted"/>
<dbReference type="InterPro" id="IPR036641">
    <property type="entry name" value="HPT_dom_sf"/>
</dbReference>
<evidence type="ECO:0000259" key="22">
    <source>
        <dbReference type="PROSITE" id="PS50894"/>
    </source>
</evidence>
<evidence type="ECO:0000259" key="20">
    <source>
        <dbReference type="PROSITE" id="PS50110"/>
    </source>
</evidence>
<evidence type="ECO:0000256" key="13">
    <source>
        <dbReference type="ARBA" id="ARBA00023136"/>
    </source>
</evidence>
<feature type="transmembrane region" description="Helical" evidence="18">
    <location>
        <begin position="113"/>
        <end position="136"/>
    </location>
</feature>
<dbReference type="InterPro" id="IPR036890">
    <property type="entry name" value="HATPase_C_sf"/>
</dbReference>
<dbReference type="InterPro" id="IPR004358">
    <property type="entry name" value="Sig_transdc_His_kin-like_C"/>
</dbReference>
<evidence type="ECO:0000256" key="7">
    <source>
        <dbReference type="ARBA" id="ARBA00022692"/>
    </source>
</evidence>
<dbReference type="InterPro" id="IPR003661">
    <property type="entry name" value="HisK_dim/P_dom"/>
</dbReference>
<feature type="modified residue" description="4-aspartylphosphate" evidence="17">
    <location>
        <position position="801"/>
    </location>
</feature>
<dbReference type="EMBL" id="CP063458">
    <property type="protein sequence ID" value="QOV89659.1"/>
    <property type="molecule type" value="Genomic_DNA"/>
</dbReference>
<dbReference type="SMART" id="SM00388">
    <property type="entry name" value="HisKA"/>
    <property type="match status" value="1"/>
</dbReference>
<dbReference type="AlphaFoldDB" id="A0A7M2WW98"/>
<evidence type="ECO:0000256" key="15">
    <source>
        <dbReference type="ARBA" id="ARBA00068150"/>
    </source>
</evidence>
<dbReference type="RefSeq" id="WP_206292711.1">
    <property type="nucleotide sequence ID" value="NZ_CP063458.1"/>
</dbReference>
<keyword evidence="12" id="KW-0902">Two-component regulatory system</keyword>
<keyword evidence="7 18" id="KW-0812">Transmembrane</keyword>
<dbReference type="SUPFAM" id="SSF55874">
    <property type="entry name" value="ATPase domain of HSP90 chaperone/DNA topoisomerase II/histidine kinase"/>
    <property type="match status" value="1"/>
</dbReference>
<dbReference type="PROSITE" id="PS50109">
    <property type="entry name" value="HIS_KIN"/>
    <property type="match status" value="1"/>
</dbReference>
<dbReference type="InterPro" id="IPR011006">
    <property type="entry name" value="CheY-like_superfamily"/>
</dbReference>
<feature type="domain" description="HPt" evidence="22">
    <location>
        <begin position="905"/>
        <end position="1004"/>
    </location>
</feature>
<dbReference type="SUPFAM" id="SSF47384">
    <property type="entry name" value="Homodimeric domain of signal transducing histidine kinase"/>
    <property type="match status" value="1"/>
</dbReference>
<evidence type="ECO:0000313" key="23">
    <source>
        <dbReference type="EMBL" id="QOV89659.1"/>
    </source>
</evidence>
<dbReference type="CDD" id="cd00082">
    <property type="entry name" value="HisKA"/>
    <property type="match status" value="1"/>
</dbReference>
<evidence type="ECO:0000259" key="19">
    <source>
        <dbReference type="PROSITE" id="PS50109"/>
    </source>
</evidence>
<evidence type="ECO:0000256" key="8">
    <source>
        <dbReference type="ARBA" id="ARBA00022741"/>
    </source>
</evidence>
<dbReference type="Pfam" id="PF08448">
    <property type="entry name" value="PAS_4"/>
    <property type="match status" value="1"/>
</dbReference>
<dbReference type="CDD" id="cd17546">
    <property type="entry name" value="REC_hyHK_CKI1_RcsC-like"/>
    <property type="match status" value="1"/>
</dbReference>
<dbReference type="PROSITE" id="PS50894">
    <property type="entry name" value="HPT"/>
    <property type="match status" value="1"/>
</dbReference>
<dbReference type="CDD" id="cd00088">
    <property type="entry name" value="HPT"/>
    <property type="match status" value="1"/>
</dbReference>
<dbReference type="InterPro" id="IPR007895">
    <property type="entry name" value="MASE1"/>
</dbReference>
<keyword evidence="11 18" id="KW-1133">Transmembrane helix</keyword>
<keyword evidence="8" id="KW-0547">Nucleotide-binding</keyword>
<dbReference type="Proteomes" id="UP000593765">
    <property type="component" value="Chromosome"/>
</dbReference>
<feature type="transmembrane region" description="Helical" evidence="18">
    <location>
        <begin position="184"/>
        <end position="204"/>
    </location>
</feature>
<dbReference type="Gene3D" id="3.30.565.10">
    <property type="entry name" value="Histidine kinase-like ATPase, C-terminal domain"/>
    <property type="match status" value="1"/>
</dbReference>
<feature type="transmembrane region" description="Helical" evidence="18">
    <location>
        <begin position="148"/>
        <end position="172"/>
    </location>
</feature>
<dbReference type="PRINTS" id="PR00344">
    <property type="entry name" value="BCTRLSENSOR"/>
</dbReference>
<evidence type="ECO:0000256" key="1">
    <source>
        <dbReference type="ARBA" id="ARBA00000085"/>
    </source>
</evidence>
<keyword evidence="5 17" id="KW-0597">Phosphoprotein</keyword>
<evidence type="ECO:0000256" key="3">
    <source>
        <dbReference type="ARBA" id="ARBA00012438"/>
    </source>
</evidence>
<dbReference type="SMART" id="SM00073">
    <property type="entry name" value="HPT"/>
    <property type="match status" value="1"/>
</dbReference>
<feature type="transmembrane region" description="Helical" evidence="18">
    <location>
        <begin position="242"/>
        <end position="261"/>
    </location>
</feature>
<protein>
    <recommendedName>
        <fullName evidence="15">Sensory/regulatory protein RpfC</fullName>
        <ecNumber evidence="3">2.7.13.3</ecNumber>
    </recommendedName>
</protein>
<dbReference type="PANTHER" id="PTHR45339:SF1">
    <property type="entry name" value="HYBRID SIGNAL TRANSDUCTION HISTIDINE KINASE J"/>
    <property type="match status" value="1"/>
</dbReference>
<dbReference type="SMART" id="SM00387">
    <property type="entry name" value="HATPase_c"/>
    <property type="match status" value="1"/>
</dbReference>
<evidence type="ECO:0000256" key="5">
    <source>
        <dbReference type="ARBA" id="ARBA00022553"/>
    </source>
</evidence>
<dbReference type="FunFam" id="1.10.287.130:FF:000002">
    <property type="entry name" value="Two-component osmosensing histidine kinase"/>
    <property type="match status" value="1"/>
</dbReference>
<dbReference type="PROSITE" id="PS50112">
    <property type="entry name" value="PAS"/>
    <property type="match status" value="1"/>
</dbReference>
<evidence type="ECO:0000256" key="2">
    <source>
        <dbReference type="ARBA" id="ARBA00004651"/>
    </source>
</evidence>
<comment type="subunit">
    <text evidence="14">At low DSF concentrations, interacts with RpfF.</text>
</comment>
<evidence type="ECO:0000259" key="21">
    <source>
        <dbReference type="PROSITE" id="PS50112"/>
    </source>
</evidence>
<feature type="domain" description="PAS" evidence="21">
    <location>
        <begin position="349"/>
        <end position="427"/>
    </location>
</feature>
<accession>A0A7M2WW98</accession>
<dbReference type="CDD" id="cd16922">
    <property type="entry name" value="HATPase_EvgS-ArcB-TorS-like"/>
    <property type="match status" value="1"/>
</dbReference>
<evidence type="ECO:0000256" key="12">
    <source>
        <dbReference type="ARBA" id="ARBA00023012"/>
    </source>
</evidence>
<evidence type="ECO:0000313" key="24">
    <source>
        <dbReference type="Proteomes" id="UP000593765"/>
    </source>
</evidence>
<feature type="transmembrane region" description="Helical" evidence="18">
    <location>
        <begin position="60"/>
        <end position="82"/>
    </location>
</feature>
<dbReference type="EC" id="2.7.13.3" evidence="3"/>
<keyword evidence="24" id="KW-1185">Reference proteome</keyword>
<dbReference type="Pfam" id="PF00072">
    <property type="entry name" value="Response_reg"/>
    <property type="match status" value="1"/>
</dbReference>
<evidence type="ECO:0000256" key="11">
    <source>
        <dbReference type="ARBA" id="ARBA00022989"/>
    </source>
</evidence>
<dbReference type="CDD" id="cd00130">
    <property type="entry name" value="PAS"/>
    <property type="match status" value="1"/>
</dbReference>
<dbReference type="NCBIfam" id="TIGR00229">
    <property type="entry name" value="sensory_box"/>
    <property type="match status" value="1"/>
</dbReference>
<dbReference type="Gene3D" id="3.40.50.2300">
    <property type="match status" value="1"/>
</dbReference>
<dbReference type="Pfam" id="PF01627">
    <property type="entry name" value="Hpt"/>
    <property type="match status" value="1"/>
</dbReference>
<keyword evidence="10" id="KW-0067">ATP-binding</keyword>
<keyword evidence="13 18" id="KW-0472">Membrane</keyword>
<dbReference type="GO" id="GO:0005886">
    <property type="term" value="C:plasma membrane"/>
    <property type="evidence" value="ECO:0007669"/>
    <property type="project" value="UniProtKB-SubCell"/>
</dbReference>
<dbReference type="InterPro" id="IPR036097">
    <property type="entry name" value="HisK_dim/P_sf"/>
</dbReference>
<dbReference type="Pfam" id="PF00512">
    <property type="entry name" value="HisKA"/>
    <property type="match status" value="1"/>
</dbReference>
<dbReference type="InterPro" id="IPR003594">
    <property type="entry name" value="HATPase_dom"/>
</dbReference>
<sequence>MYEVPHPIPQTSPAVTATGVLVSRFEKPIADWRRAEWLTVLSGCLIVGLGYYGIARISLLFVSASKGFAVIWPANGLVLASLLLVPRRVGLFFVLGAATSNTLASMASRDVPIALLFTFANMFEVVFAAAMTALMLRRRIRFTAIREVVAFSTACLMAGMLSGLIGAGIAVNLGAHSFWEAWELWATVDALGLMVVTPFLVTMCTVRPCWPGLLKLLEAVACLLSYAVVLNFAYGYKDPHRALLLYFPHATVLPFLIWGCVRFDPRMAATLVVVMTLVSASNTVDGRGPMIRAGYGIEESIVTLQMSTMLWSLCALTLAAVTADRKTAADALAESGQRARSAERSAIESHQRLQAVFDNSDAVIFMKDLAGRYVEVNREFERVTRLLRKDIVGRTDHELFPKAIADDFLDRDREVIRTRLPVRFDSNWYIDGITRTYASSKFPLIDADDKVWAVCGMVTDITGRIQQELELRCAKEQAELANRAKSEFLANISHEIRTPLTSIFGYADLLLAPDLSPEERVDHIQTIRRNGEHLLAILNDVLDMSKIEAGRMTVEKMPTSLPETVARVMSLMRHRALAKSLELEVVCRRPVPVVIESDPMRLRQLLLNIVGNAIKFTETGGVRVAFWTEDAVPDAPGEAAIVIEISDSGIGMSPAQVAALGEAFRQADPSHARRFGGSGLGMSICYRLVALMGGTIRCTSELNRGTHFTIRLPAGDLTGVPRIGEFRDVDPEVARPVPETLPIRAGRVLLAEDSPDTQRLLKLYLDKAGVQTEVAENGRIAVARALEAWREGRPYDLILMDMQMPEMDGASAVSVLRSNGYAGRIVAVTANAMDNERRQYMAVGCDDFLAKPVQGAVFMDMVRRHLHEVGVSSSVPAATTAAAPYVGGAPLERAKPDALYSELAGDPDVGPLLPEYLQDLDELAVALRTALDSGDWRAVERVSHKIKGSAGAYGYPSLTRAAATVEDAAKGANPSVDIPTACPELLALCERAGIAVRAVSVVDR</sequence>
<evidence type="ECO:0000256" key="9">
    <source>
        <dbReference type="ARBA" id="ARBA00022777"/>
    </source>
</evidence>
<dbReference type="InterPro" id="IPR008207">
    <property type="entry name" value="Sig_transdc_His_kin_Hpt_dom"/>
</dbReference>
<dbReference type="GO" id="GO:0000155">
    <property type="term" value="F:phosphorelay sensor kinase activity"/>
    <property type="evidence" value="ECO:0007669"/>
    <property type="project" value="InterPro"/>
</dbReference>
<evidence type="ECO:0000256" key="14">
    <source>
        <dbReference type="ARBA" id="ARBA00064003"/>
    </source>
</evidence>
<dbReference type="SMART" id="SM00448">
    <property type="entry name" value="REC"/>
    <property type="match status" value="1"/>
</dbReference>
<evidence type="ECO:0000256" key="6">
    <source>
        <dbReference type="ARBA" id="ARBA00022679"/>
    </source>
</evidence>
<organism evidence="23 24">
    <name type="scientific">Humisphaera borealis</name>
    <dbReference type="NCBI Taxonomy" id="2807512"/>
    <lineage>
        <taxon>Bacteria</taxon>
        <taxon>Pseudomonadati</taxon>
        <taxon>Planctomycetota</taxon>
        <taxon>Phycisphaerae</taxon>
        <taxon>Tepidisphaerales</taxon>
        <taxon>Tepidisphaeraceae</taxon>
        <taxon>Humisphaera</taxon>
    </lineage>
</organism>
<dbReference type="SUPFAM" id="SSF47226">
    <property type="entry name" value="Histidine-containing phosphotransfer domain, HPT domain"/>
    <property type="match status" value="1"/>
</dbReference>
<keyword evidence="6" id="KW-0808">Transferase</keyword>
<dbReference type="SMART" id="SM00091">
    <property type="entry name" value="PAS"/>
    <property type="match status" value="1"/>
</dbReference>
<evidence type="ECO:0000256" key="17">
    <source>
        <dbReference type="PROSITE-ProRule" id="PRU00169"/>
    </source>
</evidence>
<reference evidence="23 24" key="1">
    <citation type="submission" date="2020-10" db="EMBL/GenBank/DDBJ databases">
        <title>Wide distribution of Phycisphaera-like planctomycetes from WD2101 soil group in peatlands and genome analysis of the first cultivated representative.</title>
        <authorList>
            <person name="Dedysh S.N."/>
            <person name="Beletsky A.V."/>
            <person name="Ivanova A."/>
            <person name="Kulichevskaya I.S."/>
            <person name="Suzina N.E."/>
            <person name="Philippov D.A."/>
            <person name="Rakitin A.L."/>
            <person name="Mardanov A.V."/>
            <person name="Ravin N.V."/>
        </authorList>
    </citation>
    <scope>NUCLEOTIDE SEQUENCE [LARGE SCALE GENOMIC DNA]</scope>
    <source>
        <strain evidence="23 24">M1803</strain>
    </source>
</reference>
<dbReference type="PROSITE" id="PS50110">
    <property type="entry name" value="RESPONSE_REGULATORY"/>
    <property type="match status" value="1"/>
</dbReference>
<feature type="transmembrane region" description="Helical" evidence="18">
    <location>
        <begin position="216"/>
        <end position="236"/>
    </location>
</feature>
<dbReference type="Gene3D" id="1.20.120.160">
    <property type="entry name" value="HPT domain"/>
    <property type="match status" value="1"/>
</dbReference>
<dbReference type="Pfam" id="PF02518">
    <property type="entry name" value="HATPase_c"/>
    <property type="match status" value="1"/>
</dbReference>
<dbReference type="InterPro" id="IPR035965">
    <property type="entry name" value="PAS-like_dom_sf"/>
</dbReference>
<dbReference type="SUPFAM" id="SSF55785">
    <property type="entry name" value="PYP-like sensor domain (PAS domain)"/>
    <property type="match status" value="1"/>
</dbReference>
<feature type="domain" description="Response regulatory" evidence="20">
    <location>
        <begin position="747"/>
        <end position="866"/>
    </location>
</feature>
<dbReference type="PANTHER" id="PTHR45339">
    <property type="entry name" value="HYBRID SIGNAL TRANSDUCTION HISTIDINE KINASE J"/>
    <property type="match status" value="1"/>
</dbReference>
<keyword evidence="9" id="KW-0418">Kinase</keyword>
<dbReference type="InterPro" id="IPR001789">
    <property type="entry name" value="Sig_transdc_resp-reg_receiver"/>
</dbReference>
<dbReference type="KEGG" id="hbs:IPV69_26305"/>
<dbReference type="FunFam" id="3.30.565.10:FF:000010">
    <property type="entry name" value="Sensor histidine kinase RcsC"/>
    <property type="match status" value="1"/>
</dbReference>
<dbReference type="InterPro" id="IPR005467">
    <property type="entry name" value="His_kinase_dom"/>
</dbReference>
<feature type="domain" description="Histidine kinase" evidence="19">
    <location>
        <begin position="491"/>
        <end position="716"/>
    </location>
</feature>
<dbReference type="GO" id="GO:0005524">
    <property type="term" value="F:ATP binding"/>
    <property type="evidence" value="ECO:0007669"/>
    <property type="project" value="UniProtKB-KW"/>
</dbReference>
<evidence type="ECO:0000256" key="10">
    <source>
        <dbReference type="ARBA" id="ARBA00022840"/>
    </source>
</evidence>
<dbReference type="Gene3D" id="1.10.287.130">
    <property type="match status" value="1"/>
</dbReference>
<dbReference type="SUPFAM" id="SSF52172">
    <property type="entry name" value="CheY-like"/>
    <property type="match status" value="1"/>
</dbReference>
<dbReference type="Gene3D" id="3.30.450.20">
    <property type="entry name" value="PAS domain"/>
    <property type="match status" value="1"/>
</dbReference>
<dbReference type="Pfam" id="PF05231">
    <property type="entry name" value="MASE1"/>
    <property type="match status" value="1"/>
</dbReference>
<evidence type="ECO:0000256" key="4">
    <source>
        <dbReference type="ARBA" id="ARBA00022475"/>
    </source>
</evidence>
<keyword evidence="4" id="KW-1003">Cell membrane</keyword>
<feature type="modified residue" description="Phosphohistidine" evidence="16">
    <location>
        <position position="944"/>
    </location>
</feature>
<comment type="catalytic activity">
    <reaction evidence="1">
        <text>ATP + protein L-histidine = ADP + protein N-phospho-L-histidine.</text>
        <dbReference type="EC" id="2.7.13.3"/>
    </reaction>
</comment>
<dbReference type="InterPro" id="IPR000014">
    <property type="entry name" value="PAS"/>
</dbReference>
<feature type="transmembrane region" description="Helical" evidence="18">
    <location>
        <begin position="37"/>
        <end position="54"/>
    </location>
</feature>